<organism evidence="2 3">
    <name type="scientific">Natranaeroarchaeum sulfidigenes</name>
    <dbReference type="NCBI Taxonomy" id="2784880"/>
    <lineage>
        <taxon>Archaea</taxon>
        <taxon>Methanobacteriati</taxon>
        <taxon>Methanobacteriota</taxon>
        <taxon>Stenosarchaea group</taxon>
        <taxon>Halobacteria</taxon>
        <taxon>Halobacteriales</taxon>
        <taxon>Natronoarchaeaceae</taxon>
        <taxon>Natranaeroarchaeum</taxon>
    </lineage>
</organism>
<dbReference type="AlphaFoldDB" id="A0A897MP25"/>
<keyword evidence="3" id="KW-1185">Reference proteome</keyword>
<dbReference type="Proteomes" id="UP000663586">
    <property type="component" value="Chromosome"/>
</dbReference>
<sequence>MADDEKLTTGQSSTAPSQKAGTSALILIPGDQSDIEYTERFVRARSVDDLLVLACGPDPTPAIERTERLSVDGRKRLLTDADSDLTADDMTVKRLSDPTNLSTTGIEISSLLDDAGGTVVCVHSLTALLEDIETERLFRFLHILTSRIAAADAVGQFYLDAAAHDDQTIYMLRSAFDTVVETETVPRFSN</sequence>
<evidence type="ECO:0000313" key="3">
    <source>
        <dbReference type="Proteomes" id="UP000663586"/>
    </source>
</evidence>
<dbReference type="RefSeq" id="WP_238479192.1">
    <property type="nucleotide sequence ID" value="NZ_CP064786.1"/>
</dbReference>
<feature type="compositionally biased region" description="Polar residues" evidence="1">
    <location>
        <begin position="8"/>
        <end position="21"/>
    </location>
</feature>
<dbReference type="InterPro" id="IPR055927">
    <property type="entry name" value="DUF7504"/>
</dbReference>
<accession>A0A897MP25</accession>
<gene>
    <name evidence="2" type="ORF">AArcS_0868</name>
</gene>
<dbReference type="Pfam" id="PF24336">
    <property type="entry name" value="DUF7504"/>
    <property type="match status" value="1"/>
</dbReference>
<dbReference type="GeneID" id="70684253"/>
<dbReference type="KEGG" id="hara:AArcS_0868"/>
<name>A0A897MP25_9EURY</name>
<reference evidence="2" key="1">
    <citation type="submission" date="2020-11" db="EMBL/GenBank/DDBJ databases">
        <title>Carbohydrate-dependent, anaerobic sulfur respiration: A novel catabolism in halophilic archaea.</title>
        <authorList>
            <person name="Sorokin D.Y."/>
            <person name="Messina E."/>
            <person name="Smedile F."/>
            <person name="La Cono V."/>
            <person name="Hallsworth J.E."/>
            <person name="Yakimov M.M."/>
        </authorList>
    </citation>
    <scope>NUCLEOTIDE SEQUENCE</scope>
    <source>
        <strain evidence="2">AArc-S</strain>
    </source>
</reference>
<evidence type="ECO:0000256" key="1">
    <source>
        <dbReference type="SAM" id="MobiDB-lite"/>
    </source>
</evidence>
<feature type="region of interest" description="Disordered" evidence="1">
    <location>
        <begin position="1"/>
        <end position="22"/>
    </location>
</feature>
<dbReference type="EMBL" id="CP064786">
    <property type="protein sequence ID" value="QSG02091.1"/>
    <property type="molecule type" value="Genomic_DNA"/>
</dbReference>
<proteinExistence type="predicted"/>
<protein>
    <submittedName>
        <fullName evidence="2">KaiC-like protein ATPase</fullName>
    </submittedName>
</protein>
<evidence type="ECO:0000313" key="2">
    <source>
        <dbReference type="EMBL" id="QSG02091.1"/>
    </source>
</evidence>